<evidence type="ECO:0000256" key="1">
    <source>
        <dbReference type="SAM" id="MobiDB-lite"/>
    </source>
</evidence>
<feature type="compositionally biased region" description="Gly residues" evidence="1">
    <location>
        <begin position="115"/>
        <end position="127"/>
    </location>
</feature>
<keyword evidence="3" id="KW-1185">Reference proteome</keyword>
<dbReference type="EMBL" id="JAQOWY010000050">
    <property type="protein sequence ID" value="KAK1853665.1"/>
    <property type="molecule type" value="Genomic_DNA"/>
</dbReference>
<organism evidence="2 3">
    <name type="scientific">Colletotrichum chrysophilum</name>
    <dbReference type="NCBI Taxonomy" id="1836956"/>
    <lineage>
        <taxon>Eukaryota</taxon>
        <taxon>Fungi</taxon>
        <taxon>Dikarya</taxon>
        <taxon>Ascomycota</taxon>
        <taxon>Pezizomycotina</taxon>
        <taxon>Sordariomycetes</taxon>
        <taxon>Hypocreomycetidae</taxon>
        <taxon>Glomerellales</taxon>
        <taxon>Glomerellaceae</taxon>
        <taxon>Colletotrichum</taxon>
        <taxon>Colletotrichum gloeosporioides species complex</taxon>
    </lineage>
</organism>
<protein>
    <submittedName>
        <fullName evidence="2">Uncharacterized protein</fullName>
    </submittedName>
</protein>
<evidence type="ECO:0000313" key="3">
    <source>
        <dbReference type="Proteomes" id="UP001243330"/>
    </source>
</evidence>
<accession>A0AAD9EM64</accession>
<proteinExistence type="predicted"/>
<feature type="compositionally biased region" description="Acidic residues" evidence="1">
    <location>
        <begin position="131"/>
        <end position="151"/>
    </location>
</feature>
<reference evidence="2" key="1">
    <citation type="submission" date="2023-01" db="EMBL/GenBank/DDBJ databases">
        <title>Colletotrichum chrysophilum M932 genome sequence.</title>
        <authorList>
            <person name="Baroncelli R."/>
        </authorList>
    </citation>
    <scope>NUCLEOTIDE SEQUENCE</scope>
    <source>
        <strain evidence="2">M932</strain>
    </source>
</reference>
<comment type="caution">
    <text evidence="2">The sequence shown here is derived from an EMBL/GenBank/DDBJ whole genome shotgun (WGS) entry which is preliminary data.</text>
</comment>
<name>A0AAD9EM64_9PEZI</name>
<gene>
    <name evidence="2" type="ORF">CCHR01_03657</name>
</gene>
<feature type="compositionally biased region" description="Low complexity" evidence="1">
    <location>
        <begin position="102"/>
        <end position="114"/>
    </location>
</feature>
<sequence length="191" mass="19250">MDPYVRLRQGRVEPLSNDSLSLGNEHEGSEDAAHFADADSEGTGFAGSDSSVDNVFEGTGSSVTATGFEGVAFAAGTGSSDIDFVDSRSPRCKDFLGTDSPVTASSGVGSASNTGSGGTGSVGGDGLMVGEADDSLVGEFRTDDDDDDDGVDGSGGDACLSATMKPVSHFANHVQNASSRFDLRGKVSSDS</sequence>
<dbReference type="Proteomes" id="UP001243330">
    <property type="component" value="Unassembled WGS sequence"/>
</dbReference>
<dbReference type="AlphaFoldDB" id="A0AAD9EM64"/>
<evidence type="ECO:0000313" key="2">
    <source>
        <dbReference type="EMBL" id="KAK1853665.1"/>
    </source>
</evidence>
<feature type="region of interest" description="Disordered" evidence="1">
    <location>
        <begin position="1"/>
        <end position="56"/>
    </location>
</feature>
<feature type="compositionally biased region" description="Basic and acidic residues" evidence="1">
    <location>
        <begin position="24"/>
        <end position="37"/>
    </location>
</feature>
<feature type="region of interest" description="Disordered" evidence="1">
    <location>
        <begin position="96"/>
        <end position="158"/>
    </location>
</feature>